<dbReference type="Pfam" id="PF13580">
    <property type="entry name" value="SIS_2"/>
    <property type="match status" value="1"/>
</dbReference>
<accession>A0A926IJV4</accession>
<dbReference type="CDD" id="cd05013">
    <property type="entry name" value="SIS_RpiR"/>
    <property type="match status" value="1"/>
</dbReference>
<protein>
    <recommendedName>
        <fullName evidence="1">UPF0309 protein H8707_06335</fullName>
    </recommendedName>
</protein>
<dbReference type="GO" id="GO:0097367">
    <property type="term" value="F:carbohydrate derivative binding"/>
    <property type="evidence" value="ECO:0007669"/>
    <property type="project" value="InterPro"/>
</dbReference>
<dbReference type="Gene3D" id="3.40.50.10490">
    <property type="entry name" value="Glucose-6-phosphate isomerase like protein, domain 1"/>
    <property type="match status" value="1"/>
</dbReference>
<dbReference type="PANTHER" id="PTHR30390">
    <property type="entry name" value="SEDOHEPTULOSE 7-PHOSPHATE ISOMERASE / DNAA INITIATOR-ASSOCIATING FACTOR FOR REPLICATION INITIATION"/>
    <property type="match status" value="1"/>
</dbReference>
<dbReference type="Proteomes" id="UP000601171">
    <property type="component" value="Unassembled WGS sequence"/>
</dbReference>
<gene>
    <name evidence="3" type="ORF">H8707_06335</name>
</gene>
<organism evidence="3 4">
    <name type="scientific">Paratissierella segnis</name>
    <dbReference type="NCBI Taxonomy" id="2763679"/>
    <lineage>
        <taxon>Bacteria</taxon>
        <taxon>Bacillati</taxon>
        <taxon>Bacillota</taxon>
        <taxon>Tissierellia</taxon>
        <taxon>Tissierellales</taxon>
        <taxon>Tissierellaceae</taxon>
        <taxon>Paratissierella</taxon>
    </lineage>
</organism>
<name>A0A926IJV4_9FIRM</name>
<evidence type="ECO:0000313" key="4">
    <source>
        <dbReference type="Proteomes" id="UP000601171"/>
    </source>
</evidence>
<evidence type="ECO:0000256" key="1">
    <source>
        <dbReference type="HAMAP-Rule" id="MF_01240"/>
    </source>
</evidence>
<dbReference type="HAMAP" id="MF_01240">
    <property type="entry name" value="UPF0309"/>
    <property type="match status" value="1"/>
</dbReference>
<comment type="similarity">
    <text evidence="1">Belongs to the UPF0309 family.</text>
</comment>
<dbReference type="SUPFAM" id="SSF53697">
    <property type="entry name" value="SIS domain"/>
    <property type="match status" value="1"/>
</dbReference>
<dbReference type="RefSeq" id="WP_262429297.1">
    <property type="nucleotide sequence ID" value="NZ_JACRTG010000016.1"/>
</dbReference>
<dbReference type="PANTHER" id="PTHR30390:SF7">
    <property type="entry name" value="PHOSPHOHEPTOSE ISOMERASE"/>
    <property type="match status" value="1"/>
</dbReference>
<evidence type="ECO:0000313" key="3">
    <source>
        <dbReference type="EMBL" id="MBC8587851.1"/>
    </source>
</evidence>
<dbReference type="NCBIfam" id="NF002805">
    <property type="entry name" value="PRK02947.1"/>
    <property type="match status" value="1"/>
</dbReference>
<dbReference type="InterPro" id="IPR050099">
    <property type="entry name" value="SIS_GmhA/DiaA_subfam"/>
</dbReference>
<dbReference type="AlphaFoldDB" id="A0A926IJV4"/>
<dbReference type="InterPro" id="IPR022951">
    <property type="entry name" value="UPF0309"/>
</dbReference>
<dbReference type="PROSITE" id="PS51464">
    <property type="entry name" value="SIS"/>
    <property type="match status" value="1"/>
</dbReference>
<keyword evidence="4" id="KW-1185">Reference proteome</keyword>
<dbReference type="InterPro" id="IPR035472">
    <property type="entry name" value="RpiR-like_SIS"/>
</dbReference>
<feature type="domain" description="SIS" evidence="2">
    <location>
        <begin position="32"/>
        <end position="218"/>
    </location>
</feature>
<proteinExistence type="inferred from homology"/>
<sequence>MITKKYLDFVMSKFEEVQEKETENIDKAAELVAESCKKDGRFYVFGSGHSHMIAEEIYIRAGGLAYVKGILPPELMLHEMPNKSTYLERLDGYSKAILDLYKIDENDTIMVISNSGRNNVPVEMCLYAKEKGASVIALTSLKHSTQVASRHESGKKIYEIADIVIDNCAEKGDAAFYIDGFDIPTGPTSDTVGTAIAQAIIVAVIDKLVKEGIKPPVFMSSNVDGADKYNDELFDKYYGYWK</sequence>
<comment type="caution">
    <text evidence="3">The sequence shown here is derived from an EMBL/GenBank/DDBJ whole genome shotgun (WGS) entry which is preliminary data.</text>
</comment>
<dbReference type="EMBL" id="JACRTG010000016">
    <property type="protein sequence ID" value="MBC8587851.1"/>
    <property type="molecule type" value="Genomic_DNA"/>
</dbReference>
<dbReference type="InterPro" id="IPR046348">
    <property type="entry name" value="SIS_dom_sf"/>
</dbReference>
<evidence type="ECO:0000259" key="2">
    <source>
        <dbReference type="PROSITE" id="PS51464"/>
    </source>
</evidence>
<dbReference type="GO" id="GO:1901135">
    <property type="term" value="P:carbohydrate derivative metabolic process"/>
    <property type="evidence" value="ECO:0007669"/>
    <property type="project" value="InterPro"/>
</dbReference>
<dbReference type="InterPro" id="IPR001347">
    <property type="entry name" value="SIS_dom"/>
</dbReference>
<reference evidence="3" key="1">
    <citation type="submission" date="2020-08" db="EMBL/GenBank/DDBJ databases">
        <title>Genome public.</title>
        <authorList>
            <person name="Liu C."/>
            <person name="Sun Q."/>
        </authorList>
    </citation>
    <scope>NUCLEOTIDE SEQUENCE</scope>
    <source>
        <strain evidence="3">BX21</strain>
    </source>
</reference>